<proteinExistence type="predicted"/>
<dbReference type="AlphaFoldDB" id="A0A183T142"/>
<evidence type="ECO:0000313" key="1">
    <source>
        <dbReference type="EMBL" id="VDL96575.1"/>
    </source>
</evidence>
<keyword evidence="2" id="KW-1185">Reference proteome</keyword>
<sequence length="214" mass="24259">MLLWPPLIGTQLSPVALQSWVLPSGHTPGNRHDRRAKLREGLRQSEEQLTGMKDGAGRSELTIHKVDIGALSETRLSEQGQMEEVTADSTFFWSSRSKAEAPPDPDQHLLLSPDAAEGDVHPQRRHRHLLDYVFVRRRDQLDVLVTKSIPSADGWTDHRLVISKMRLCLEQRRRPQASLPVTDEDVSVENRWCQLRDTALSTALDVLGRAHHQH</sequence>
<organism evidence="3">
    <name type="scientific">Schistocephalus solidus</name>
    <name type="common">Tapeworm</name>
    <dbReference type="NCBI Taxonomy" id="70667"/>
    <lineage>
        <taxon>Eukaryota</taxon>
        <taxon>Metazoa</taxon>
        <taxon>Spiralia</taxon>
        <taxon>Lophotrochozoa</taxon>
        <taxon>Platyhelminthes</taxon>
        <taxon>Cestoda</taxon>
        <taxon>Eucestoda</taxon>
        <taxon>Diphyllobothriidea</taxon>
        <taxon>Diphyllobothriidae</taxon>
        <taxon>Schistocephalus</taxon>
    </lineage>
</organism>
<accession>A0A183T142</accession>
<evidence type="ECO:0000313" key="2">
    <source>
        <dbReference type="Proteomes" id="UP000275846"/>
    </source>
</evidence>
<dbReference type="EMBL" id="UYSU01035711">
    <property type="protein sequence ID" value="VDL96575.1"/>
    <property type="molecule type" value="Genomic_DNA"/>
</dbReference>
<evidence type="ECO:0000313" key="3">
    <source>
        <dbReference type="WBParaSite" id="SSLN_0001058801-mRNA-1"/>
    </source>
</evidence>
<reference evidence="3" key="1">
    <citation type="submission" date="2016-06" db="UniProtKB">
        <authorList>
            <consortium name="WormBaseParasite"/>
        </authorList>
    </citation>
    <scope>IDENTIFICATION</scope>
</reference>
<protein>
    <submittedName>
        <fullName evidence="3">Endo/exonuclease/phosphatase domain-containing protein</fullName>
    </submittedName>
</protein>
<dbReference type="Proteomes" id="UP000275846">
    <property type="component" value="Unassembled WGS sequence"/>
</dbReference>
<name>A0A183T142_SCHSO</name>
<dbReference type="WBParaSite" id="SSLN_0001058801-mRNA-1">
    <property type="protein sequence ID" value="SSLN_0001058801-mRNA-1"/>
    <property type="gene ID" value="SSLN_0001058801"/>
</dbReference>
<reference evidence="1 2" key="2">
    <citation type="submission" date="2018-11" db="EMBL/GenBank/DDBJ databases">
        <authorList>
            <consortium name="Pathogen Informatics"/>
        </authorList>
    </citation>
    <scope>NUCLEOTIDE SEQUENCE [LARGE SCALE GENOMIC DNA]</scope>
    <source>
        <strain evidence="1 2">NST_G2</strain>
    </source>
</reference>
<dbReference type="OrthoDB" id="410381at2759"/>
<gene>
    <name evidence="1" type="ORF">SSLN_LOCUS10190</name>
</gene>